<evidence type="ECO:0000256" key="1">
    <source>
        <dbReference type="SAM" id="MobiDB-lite"/>
    </source>
</evidence>
<evidence type="ECO:0000313" key="2">
    <source>
        <dbReference type="EMBL" id="GEL25403.1"/>
    </source>
</evidence>
<name>A0A511DMC4_9PSEU</name>
<gene>
    <name evidence="2" type="ORF">PSU4_43570</name>
</gene>
<protein>
    <recommendedName>
        <fullName evidence="4">Dentin sialophosphoprotein</fullName>
    </recommendedName>
</protein>
<feature type="region of interest" description="Disordered" evidence="1">
    <location>
        <begin position="183"/>
        <end position="265"/>
    </location>
</feature>
<reference evidence="2 3" key="1">
    <citation type="submission" date="2019-07" db="EMBL/GenBank/DDBJ databases">
        <title>Whole genome shotgun sequence of Pseudonocardia sulfidoxydans NBRC 16205.</title>
        <authorList>
            <person name="Hosoyama A."/>
            <person name="Uohara A."/>
            <person name="Ohji S."/>
            <person name="Ichikawa N."/>
        </authorList>
    </citation>
    <scope>NUCLEOTIDE SEQUENCE [LARGE SCALE GENOMIC DNA]</scope>
    <source>
        <strain evidence="2 3">NBRC 16205</strain>
    </source>
</reference>
<feature type="compositionally biased region" description="Low complexity" evidence="1">
    <location>
        <begin position="210"/>
        <end position="224"/>
    </location>
</feature>
<dbReference type="NCBIfam" id="NF038175">
    <property type="entry name" value="IniB_NTERM"/>
    <property type="match status" value="1"/>
</dbReference>
<dbReference type="Proteomes" id="UP000321685">
    <property type="component" value="Unassembled WGS sequence"/>
</dbReference>
<dbReference type="OrthoDB" id="3683774at2"/>
<accession>A0A511DMC4</accession>
<proteinExistence type="predicted"/>
<evidence type="ECO:0008006" key="4">
    <source>
        <dbReference type="Google" id="ProtNLM"/>
    </source>
</evidence>
<feature type="compositionally biased region" description="Basic and acidic residues" evidence="1">
    <location>
        <begin position="54"/>
        <end position="66"/>
    </location>
</feature>
<evidence type="ECO:0000313" key="3">
    <source>
        <dbReference type="Proteomes" id="UP000321685"/>
    </source>
</evidence>
<comment type="caution">
    <text evidence="2">The sequence shown here is derived from an EMBL/GenBank/DDBJ whole genome shotgun (WGS) entry which is preliminary data.</text>
</comment>
<organism evidence="2 3">
    <name type="scientific">Pseudonocardia sulfidoxydans NBRC 16205</name>
    <dbReference type="NCBI Taxonomy" id="1223511"/>
    <lineage>
        <taxon>Bacteria</taxon>
        <taxon>Bacillati</taxon>
        <taxon>Actinomycetota</taxon>
        <taxon>Actinomycetes</taxon>
        <taxon>Pseudonocardiales</taxon>
        <taxon>Pseudonocardiaceae</taxon>
        <taxon>Pseudonocardia</taxon>
    </lineage>
</organism>
<dbReference type="InterPro" id="IPR049709">
    <property type="entry name" value="IniB-like_N"/>
</dbReference>
<dbReference type="EMBL" id="BJVJ01000053">
    <property type="protein sequence ID" value="GEL25403.1"/>
    <property type="molecule type" value="Genomic_DNA"/>
</dbReference>
<keyword evidence="3" id="KW-1185">Reference proteome</keyword>
<feature type="region of interest" description="Disordered" evidence="1">
    <location>
        <begin position="54"/>
        <end position="80"/>
    </location>
</feature>
<dbReference type="AlphaFoldDB" id="A0A511DMC4"/>
<sequence>MSTSLLDFLMSLLNDPAEQAAFQADPAAYLESCGMSNLSAEDIHDAIALANDDESHNWKGGHDHGGHLPPPPPVHHGHESPHEAAVKYLNNYITNNYVSVDARETTIDNSVHQDIDASHGGHVFAPVDVTNVNATGDHSAAVGGDNNGNIATGNGAVAGSGNQVAEGDTDSAVNFGAGGSATNNHGATASDGGVIGSGTGGDHTSTELTNFGSGSVANNGSNANQTDSNNDTGHNTTDSHNSTDSHDTTTTDSNNDNSVHDHSTNHFLSDNEATLTDDHSSATTTTDDHHIHVDHNPIDVALPGA</sequence>
<dbReference type="RefSeq" id="WP_147111537.1">
    <property type="nucleotide sequence ID" value="NZ_BJVJ01000053.1"/>
</dbReference>